<keyword evidence="5 6" id="KW-0472">Membrane</keyword>
<dbReference type="AlphaFoldDB" id="A0A2G9HWZ1"/>
<dbReference type="Pfam" id="PF04893">
    <property type="entry name" value="Yip1"/>
    <property type="match status" value="1"/>
</dbReference>
<evidence type="ECO:0000259" key="8">
    <source>
        <dbReference type="Pfam" id="PF04893"/>
    </source>
</evidence>
<dbReference type="PANTHER" id="PTHR12822:SF2">
    <property type="entry name" value="PROTEIN YIPF"/>
    <property type="match status" value="1"/>
</dbReference>
<dbReference type="InterPro" id="IPR006977">
    <property type="entry name" value="Yip1_dom"/>
</dbReference>
<feature type="compositionally biased region" description="Polar residues" evidence="7">
    <location>
        <begin position="62"/>
        <end position="73"/>
    </location>
</feature>
<evidence type="ECO:0000256" key="1">
    <source>
        <dbReference type="ARBA" id="ARBA00004141"/>
    </source>
</evidence>
<feature type="compositionally biased region" description="Polar residues" evidence="7">
    <location>
        <begin position="1"/>
        <end position="16"/>
    </location>
</feature>
<evidence type="ECO:0000313" key="9">
    <source>
        <dbReference type="EMBL" id="PIN22041.1"/>
    </source>
</evidence>
<accession>A0A2G9HWZ1</accession>
<organism evidence="9 10">
    <name type="scientific">Handroanthus impetiginosus</name>
    <dbReference type="NCBI Taxonomy" id="429701"/>
    <lineage>
        <taxon>Eukaryota</taxon>
        <taxon>Viridiplantae</taxon>
        <taxon>Streptophyta</taxon>
        <taxon>Embryophyta</taxon>
        <taxon>Tracheophyta</taxon>
        <taxon>Spermatophyta</taxon>
        <taxon>Magnoliopsida</taxon>
        <taxon>eudicotyledons</taxon>
        <taxon>Gunneridae</taxon>
        <taxon>Pentapetalae</taxon>
        <taxon>asterids</taxon>
        <taxon>lamiids</taxon>
        <taxon>Lamiales</taxon>
        <taxon>Bignoniaceae</taxon>
        <taxon>Crescentiina</taxon>
        <taxon>Tabebuia alliance</taxon>
        <taxon>Handroanthus</taxon>
    </lineage>
</organism>
<dbReference type="PANTHER" id="PTHR12822">
    <property type="entry name" value="PROTEIN YIPF"/>
    <property type="match status" value="1"/>
</dbReference>
<feature type="transmembrane region" description="Helical" evidence="6">
    <location>
        <begin position="123"/>
        <end position="148"/>
    </location>
</feature>
<feature type="domain" description="Yip1" evidence="8">
    <location>
        <begin position="112"/>
        <end position="269"/>
    </location>
</feature>
<dbReference type="GO" id="GO:0016192">
    <property type="term" value="P:vesicle-mediated transport"/>
    <property type="evidence" value="ECO:0007669"/>
    <property type="project" value="InterPro"/>
</dbReference>
<dbReference type="OrthoDB" id="10256463at2759"/>
<feature type="compositionally biased region" description="Polar residues" evidence="7">
    <location>
        <begin position="28"/>
        <end position="39"/>
    </location>
</feature>
<dbReference type="GO" id="GO:0031267">
    <property type="term" value="F:small GTPase binding"/>
    <property type="evidence" value="ECO:0007669"/>
    <property type="project" value="InterPro"/>
</dbReference>
<feature type="region of interest" description="Disordered" evidence="7">
    <location>
        <begin position="1"/>
        <end position="75"/>
    </location>
</feature>
<comment type="similarity">
    <text evidence="2 6">Belongs to the YIP1 family.</text>
</comment>
<evidence type="ECO:0000256" key="3">
    <source>
        <dbReference type="ARBA" id="ARBA00022692"/>
    </source>
</evidence>
<evidence type="ECO:0000256" key="7">
    <source>
        <dbReference type="SAM" id="MobiDB-lite"/>
    </source>
</evidence>
<feature type="transmembrane region" description="Helical" evidence="6">
    <location>
        <begin position="224"/>
        <end position="242"/>
    </location>
</feature>
<dbReference type="EMBL" id="NKXS01000838">
    <property type="protein sequence ID" value="PIN22041.1"/>
    <property type="molecule type" value="Genomic_DNA"/>
</dbReference>
<dbReference type="Proteomes" id="UP000231279">
    <property type="component" value="Unassembled WGS sequence"/>
</dbReference>
<evidence type="ECO:0000256" key="4">
    <source>
        <dbReference type="ARBA" id="ARBA00022989"/>
    </source>
</evidence>
<evidence type="ECO:0000313" key="10">
    <source>
        <dbReference type="Proteomes" id="UP000231279"/>
    </source>
</evidence>
<feature type="transmembrane region" description="Helical" evidence="6">
    <location>
        <begin position="197"/>
        <end position="218"/>
    </location>
</feature>
<sequence length="282" mass="30756">MNSGNYTPIDNQNVSGSVPAVGDPPSHVTVNFGESNLQTFPPAGAQGKISGASGAPRDADDTFNNPTSSSDEPQQGGWIRSLTIAAYRPYFDVDTSDVLERIKDSLFPFRGSFSEKTASNPDLYGPFWICTTLIFVAASVGTFVTFLAHKWQEKEWNYDINLMTWSAGLFYGYVTIVPLALYIILKYFSAPSGLVQLLCLYGYSLFIFIPALCLSIVPQDIFRWLIAGVAGFMSATFVAVNLQNHINSAGESSFIIVAGIFLLQLALSLVLKIYLLTATVEP</sequence>
<name>A0A2G9HWZ1_9LAMI</name>
<gene>
    <name evidence="9" type="ORF">CDL12_05260</name>
</gene>
<dbReference type="GO" id="GO:0000139">
    <property type="term" value="C:Golgi membrane"/>
    <property type="evidence" value="ECO:0007669"/>
    <property type="project" value="UniProtKB-SubCell"/>
</dbReference>
<proteinExistence type="inferred from homology"/>
<keyword evidence="4 6" id="KW-1133">Transmembrane helix</keyword>
<keyword evidence="3 6" id="KW-0812">Transmembrane</keyword>
<comment type="subcellular location">
    <subcellularLocation>
        <location evidence="6">Golgi apparatus membrane</location>
        <topology evidence="6">Multi-pass membrane protein</topology>
    </subcellularLocation>
    <subcellularLocation>
        <location evidence="1">Membrane</location>
        <topology evidence="1">Multi-pass membrane protein</topology>
    </subcellularLocation>
</comment>
<feature type="transmembrane region" description="Helical" evidence="6">
    <location>
        <begin position="254"/>
        <end position="275"/>
    </location>
</feature>
<keyword evidence="10" id="KW-1185">Reference proteome</keyword>
<evidence type="ECO:0000256" key="6">
    <source>
        <dbReference type="RuleBase" id="RU361264"/>
    </source>
</evidence>
<comment type="caution">
    <text evidence="9">The sequence shown here is derived from an EMBL/GenBank/DDBJ whole genome shotgun (WGS) entry which is preliminary data.</text>
</comment>
<dbReference type="InterPro" id="IPR039765">
    <property type="entry name" value="Yip5/YIPF1/YIPF2"/>
</dbReference>
<evidence type="ECO:0000256" key="2">
    <source>
        <dbReference type="ARBA" id="ARBA00010596"/>
    </source>
</evidence>
<dbReference type="STRING" id="429701.A0A2G9HWZ1"/>
<evidence type="ECO:0000256" key="5">
    <source>
        <dbReference type="ARBA" id="ARBA00023136"/>
    </source>
</evidence>
<protein>
    <recommendedName>
        <fullName evidence="6">Protein YIP</fullName>
    </recommendedName>
</protein>
<reference evidence="10" key="1">
    <citation type="journal article" date="2018" name="Gigascience">
        <title>Genome assembly of the Pink Ipe (Handroanthus impetiginosus, Bignoniaceae), a highly valued, ecologically keystone Neotropical timber forest tree.</title>
        <authorList>
            <person name="Silva-Junior O.B."/>
            <person name="Grattapaglia D."/>
            <person name="Novaes E."/>
            <person name="Collevatti R.G."/>
        </authorList>
    </citation>
    <scope>NUCLEOTIDE SEQUENCE [LARGE SCALE GENOMIC DNA]</scope>
    <source>
        <strain evidence="10">cv. UFG-1</strain>
    </source>
</reference>
<feature type="transmembrane region" description="Helical" evidence="6">
    <location>
        <begin position="168"/>
        <end position="185"/>
    </location>
</feature>